<evidence type="ECO:0000313" key="2">
    <source>
        <dbReference type="Proteomes" id="UP000008637"/>
    </source>
</evidence>
<gene>
    <name evidence="1" type="ordered locus">HF1_02670</name>
</gene>
<dbReference type="HOGENOM" id="CLU_098620_0_0_14"/>
<reference evidence="1 2" key="1">
    <citation type="journal article" date="2011" name="J. Bacteriol.">
        <title>Complete genome sequence of Mycoplasma haemofelis, a hemotropic mycoplasma.</title>
        <authorList>
            <person name="Barker E.N."/>
            <person name="Helps C.R."/>
            <person name="Peters I.R."/>
            <person name="Darby A.C."/>
            <person name="Radford A.D."/>
            <person name="Tasker S."/>
        </authorList>
    </citation>
    <scope>NUCLEOTIDE SEQUENCE [LARGE SCALE GENOMIC DNA]</scope>
    <source>
        <strain evidence="1 2">Langford 1</strain>
    </source>
</reference>
<dbReference type="Proteomes" id="UP000008637">
    <property type="component" value="Chromosome"/>
</dbReference>
<name>E8ZKV9_MYCHL</name>
<dbReference type="AlphaFoldDB" id="E8ZKV9"/>
<evidence type="ECO:0000313" key="1">
    <source>
        <dbReference type="EMBL" id="CBY92275.1"/>
    </source>
</evidence>
<accession>E8ZKV9</accession>
<protein>
    <submittedName>
        <fullName evidence="1">Uncharacterized protein</fullName>
    </submittedName>
</protein>
<keyword evidence="2" id="KW-1185">Reference proteome</keyword>
<dbReference type="KEGG" id="mha:HF1_02670"/>
<dbReference type="OrthoDB" id="9821704at2"/>
<proteinExistence type="predicted"/>
<dbReference type="EMBL" id="FR773153">
    <property type="protein sequence ID" value="CBY92275.1"/>
    <property type="molecule type" value="Genomic_DNA"/>
</dbReference>
<sequence>MWKAGAGVAGAGAAATTGGILLHKELTKPKTYLIRDLLASKNPEKRLISKSTDGSSDEWKAAWKLYSQAYKDNNKNPFSLTTAKPSTIDGTQKAPVEFMNKCEFLLNQKVSSEVDDNYKNVFQYCTRDTLVSDLITENGRKLIGESEGKEAWQKTWDDYKGKNSTKNTGADYWNLSNWDNQRSQTDAPEVFKQECTKRSKSKAHTLDNKDYQDVLLWCTKS</sequence>
<organism evidence="1 2">
    <name type="scientific">Mycoplasma haemofelis (strain Langford 1)</name>
    <name type="common">Haemobartonella felis</name>
    <dbReference type="NCBI Taxonomy" id="941640"/>
    <lineage>
        <taxon>Bacteria</taxon>
        <taxon>Bacillati</taxon>
        <taxon>Mycoplasmatota</taxon>
        <taxon>Mollicutes</taxon>
        <taxon>Mycoplasmataceae</taxon>
        <taxon>Mycoplasma</taxon>
    </lineage>
</organism>